<gene>
    <name evidence="1" type="ORF">FA95DRAFT_628682</name>
</gene>
<dbReference type="EMBL" id="MU276089">
    <property type="protein sequence ID" value="KAI0042010.1"/>
    <property type="molecule type" value="Genomic_DNA"/>
</dbReference>
<accession>A0ACB8RD32</accession>
<evidence type="ECO:0000313" key="1">
    <source>
        <dbReference type="EMBL" id="KAI0042010.1"/>
    </source>
</evidence>
<organism evidence="1 2">
    <name type="scientific">Auriscalpium vulgare</name>
    <dbReference type="NCBI Taxonomy" id="40419"/>
    <lineage>
        <taxon>Eukaryota</taxon>
        <taxon>Fungi</taxon>
        <taxon>Dikarya</taxon>
        <taxon>Basidiomycota</taxon>
        <taxon>Agaricomycotina</taxon>
        <taxon>Agaricomycetes</taxon>
        <taxon>Russulales</taxon>
        <taxon>Auriscalpiaceae</taxon>
        <taxon>Auriscalpium</taxon>
    </lineage>
</organism>
<proteinExistence type="predicted"/>
<keyword evidence="2" id="KW-1185">Reference proteome</keyword>
<evidence type="ECO:0000313" key="2">
    <source>
        <dbReference type="Proteomes" id="UP000814033"/>
    </source>
</evidence>
<comment type="caution">
    <text evidence="1">The sequence shown here is derived from an EMBL/GenBank/DDBJ whole genome shotgun (WGS) entry which is preliminary data.</text>
</comment>
<dbReference type="Proteomes" id="UP000814033">
    <property type="component" value="Unassembled WGS sequence"/>
</dbReference>
<sequence length="129" mass="15047">MSRRGNNVRGPTSALTEFLKVRGQRSAFLMRSKTSHRNRASLLNPSLAERRYARSLKSSPLQDPATDPGRLQRRMQSMMKRCACRTCSPRRPLTLRSPTRVLILSTSMRKRRNNPQRRSANSQRRRRRN</sequence>
<protein>
    <submittedName>
        <fullName evidence="1">Uncharacterized protein</fullName>
    </submittedName>
</protein>
<reference evidence="1" key="1">
    <citation type="submission" date="2021-02" db="EMBL/GenBank/DDBJ databases">
        <authorList>
            <consortium name="DOE Joint Genome Institute"/>
            <person name="Ahrendt S."/>
            <person name="Looney B.P."/>
            <person name="Miyauchi S."/>
            <person name="Morin E."/>
            <person name="Drula E."/>
            <person name="Courty P.E."/>
            <person name="Chicoki N."/>
            <person name="Fauchery L."/>
            <person name="Kohler A."/>
            <person name="Kuo A."/>
            <person name="Labutti K."/>
            <person name="Pangilinan J."/>
            <person name="Lipzen A."/>
            <person name="Riley R."/>
            <person name="Andreopoulos W."/>
            <person name="He G."/>
            <person name="Johnson J."/>
            <person name="Barry K.W."/>
            <person name="Grigoriev I.V."/>
            <person name="Nagy L."/>
            <person name="Hibbett D."/>
            <person name="Henrissat B."/>
            <person name="Matheny P.B."/>
            <person name="Labbe J."/>
            <person name="Martin F."/>
        </authorList>
    </citation>
    <scope>NUCLEOTIDE SEQUENCE</scope>
    <source>
        <strain evidence="1">FP105234-sp</strain>
    </source>
</reference>
<reference evidence="1" key="2">
    <citation type="journal article" date="2022" name="New Phytol.">
        <title>Evolutionary transition to the ectomycorrhizal habit in the genomes of a hyperdiverse lineage of mushroom-forming fungi.</title>
        <authorList>
            <person name="Looney B."/>
            <person name="Miyauchi S."/>
            <person name="Morin E."/>
            <person name="Drula E."/>
            <person name="Courty P.E."/>
            <person name="Kohler A."/>
            <person name="Kuo A."/>
            <person name="LaButti K."/>
            <person name="Pangilinan J."/>
            <person name="Lipzen A."/>
            <person name="Riley R."/>
            <person name="Andreopoulos W."/>
            <person name="He G."/>
            <person name="Johnson J."/>
            <person name="Nolan M."/>
            <person name="Tritt A."/>
            <person name="Barry K.W."/>
            <person name="Grigoriev I.V."/>
            <person name="Nagy L.G."/>
            <person name="Hibbett D."/>
            <person name="Henrissat B."/>
            <person name="Matheny P.B."/>
            <person name="Labbe J."/>
            <person name="Martin F.M."/>
        </authorList>
    </citation>
    <scope>NUCLEOTIDE SEQUENCE</scope>
    <source>
        <strain evidence="1">FP105234-sp</strain>
    </source>
</reference>
<name>A0ACB8RD32_9AGAM</name>